<organism evidence="1 2">
    <name type="scientific">Scopulibacillus cellulosilyticus</name>
    <dbReference type="NCBI Taxonomy" id="2665665"/>
    <lineage>
        <taxon>Bacteria</taxon>
        <taxon>Bacillati</taxon>
        <taxon>Bacillota</taxon>
        <taxon>Bacilli</taxon>
        <taxon>Bacillales</taxon>
        <taxon>Sporolactobacillaceae</taxon>
        <taxon>Scopulibacillus</taxon>
    </lineage>
</organism>
<reference evidence="2" key="1">
    <citation type="journal article" date="2019" name="Int. J. Syst. Evol. Microbiol.">
        <title>The Global Catalogue of Microorganisms (GCM) 10K type strain sequencing project: providing services to taxonomists for standard genome sequencing and annotation.</title>
        <authorList>
            <consortium name="The Broad Institute Genomics Platform"/>
            <consortium name="The Broad Institute Genome Sequencing Center for Infectious Disease"/>
            <person name="Wu L."/>
            <person name="Ma J."/>
        </authorList>
    </citation>
    <scope>NUCLEOTIDE SEQUENCE [LARGE SCALE GENOMIC DNA]</scope>
    <source>
        <strain evidence="2">CGMCC 1.16305</strain>
    </source>
</reference>
<keyword evidence="1" id="KW-0282">Flagellum</keyword>
<keyword evidence="2" id="KW-1185">Reference proteome</keyword>
<proteinExistence type="predicted"/>
<comment type="caution">
    <text evidence="1">The sequence shown here is derived from an EMBL/GenBank/DDBJ whole genome shotgun (WGS) entry which is preliminary data.</text>
</comment>
<protein>
    <submittedName>
        <fullName evidence="1">TIGR03826 family flagellar region protein</fullName>
    </submittedName>
</protein>
<name>A0ABW2PWS3_9BACL</name>
<accession>A0ABW2PWS3</accession>
<dbReference type="RefSeq" id="WP_380966568.1">
    <property type="nucleotide sequence ID" value="NZ_JBHTCO010000016.1"/>
</dbReference>
<gene>
    <name evidence="1" type="ORF">ACFQRG_12820</name>
</gene>
<evidence type="ECO:0000313" key="2">
    <source>
        <dbReference type="Proteomes" id="UP001596505"/>
    </source>
</evidence>
<dbReference type="Proteomes" id="UP001596505">
    <property type="component" value="Unassembled WGS sequence"/>
</dbReference>
<dbReference type="InterPro" id="IPR022258">
    <property type="entry name" value="Flagellar_operon_YvyF"/>
</dbReference>
<keyword evidence="1" id="KW-0969">Cilium</keyword>
<keyword evidence="1" id="KW-0966">Cell projection</keyword>
<sequence>MAELFNCKNCGKLFVKVTASICPSCRKIIDEKYDVVYDYIRQQENRQATVSEVHEATGVEESLIYGWVREGRLKTADFINLHYPCRTCGQMIQTGTICDNCSKQLAHELKIYEKQKEQDQSSDNDKKTYYTEL</sequence>
<evidence type="ECO:0000313" key="1">
    <source>
        <dbReference type="EMBL" id="MFC7393837.1"/>
    </source>
</evidence>
<dbReference type="EMBL" id="JBHTCO010000016">
    <property type="protein sequence ID" value="MFC7393837.1"/>
    <property type="molecule type" value="Genomic_DNA"/>
</dbReference>
<dbReference type="NCBIfam" id="TIGR03826">
    <property type="entry name" value="YvyF"/>
    <property type="match status" value="1"/>
</dbReference>